<reference evidence="9 10" key="1">
    <citation type="journal article" date="2009" name="J. Bacteriol.">
        <title>Draft genome sequence of the extremely acidophilic bacterium Acidithiobacillus caldus ATCC 51756 reveals metabolic versatility in the genus Acidithiobacillus.</title>
        <authorList>
            <person name="Valdes J."/>
            <person name="Quatrini R."/>
            <person name="Hallberg K."/>
            <person name="Dopson M."/>
            <person name="Valenzuela P.D."/>
            <person name="Holmes D.S."/>
        </authorList>
    </citation>
    <scope>NUCLEOTIDE SEQUENCE [LARGE SCALE GENOMIC DNA]</scope>
    <source>
        <strain evidence="10">ATCC 51756 / DSM 8584 / KU</strain>
    </source>
</reference>
<dbReference type="EMBL" id="CP005986">
    <property type="protein sequence ID" value="AIA54873.1"/>
    <property type="molecule type" value="Genomic_DNA"/>
</dbReference>
<sequence>MLGSVAFVFPGQGSQSQGMLADLGSSHPLVAELFAEASDLLHEDLWKLVQEGPAERLQQTQWTQPIMLAAGFAVYRVWEEEGGASPDFLAGHSLGEYTALVAADALDFSAAIPLVATRGRLMQAAVPEGEGAMAALIGLADEDVRALCQELAQGAVLSAANYNAPGQVVVAGEKAAVDRLVEAARSAGVKRVVVLPVSVPSHCALMAPAQEAFREALEAVEFRAPKAMVVHNADVQSYSSPAAIRDALLRQLTAPVRWTETIRFLARQGATTFVEMGPGRVLSGLGKRIEPSLTMVHVEDRKSLRSTLELLG</sequence>
<dbReference type="GeneID" id="92931024"/>
<evidence type="ECO:0000256" key="4">
    <source>
        <dbReference type="ARBA" id="ARBA00023315"/>
    </source>
</evidence>
<dbReference type="InterPro" id="IPR050858">
    <property type="entry name" value="Mal-CoA-ACP_Trans/PKS_FabD"/>
</dbReference>
<dbReference type="InterPro" id="IPR014043">
    <property type="entry name" value="Acyl_transferase_dom"/>
</dbReference>
<organism evidence="9 10">
    <name type="scientific">Acidithiobacillus caldus (strain ATCC 51756 / DSM 8584 / KU)</name>
    <dbReference type="NCBI Taxonomy" id="637389"/>
    <lineage>
        <taxon>Bacteria</taxon>
        <taxon>Pseudomonadati</taxon>
        <taxon>Pseudomonadota</taxon>
        <taxon>Acidithiobacillia</taxon>
        <taxon>Acidithiobacillales</taxon>
        <taxon>Acidithiobacillaceae</taxon>
        <taxon>Acidithiobacillus</taxon>
    </lineage>
</organism>
<evidence type="ECO:0000256" key="7">
    <source>
        <dbReference type="PIRSR" id="PIRSR000446-1"/>
    </source>
</evidence>
<dbReference type="SUPFAM" id="SSF55048">
    <property type="entry name" value="Probable ACP-binding domain of malonyl-CoA ACP transacylase"/>
    <property type="match status" value="1"/>
</dbReference>
<dbReference type="GO" id="GO:0005829">
    <property type="term" value="C:cytosol"/>
    <property type="evidence" value="ECO:0007669"/>
    <property type="project" value="TreeGrafter"/>
</dbReference>
<dbReference type="InterPro" id="IPR024925">
    <property type="entry name" value="Malonyl_CoA-ACP_transAc"/>
</dbReference>
<evidence type="ECO:0000256" key="6">
    <source>
        <dbReference type="PIRNR" id="PIRNR000446"/>
    </source>
</evidence>
<keyword evidence="3 6" id="KW-0808">Transferase</keyword>
<evidence type="ECO:0000259" key="8">
    <source>
        <dbReference type="SMART" id="SM00827"/>
    </source>
</evidence>
<dbReference type="RefSeq" id="WP_004871452.1">
    <property type="nucleotide sequence ID" value="NZ_CP005986.1"/>
</dbReference>
<feature type="active site" evidence="7">
    <location>
        <position position="202"/>
    </location>
</feature>
<proteinExistence type="inferred from homology"/>
<dbReference type="NCBIfam" id="TIGR00128">
    <property type="entry name" value="fabD"/>
    <property type="match status" value="1"/>
</dbReference>
<accession>A0A059ZTR2</accession>
<dbReference type="PIRSF" id="PIRSF000446">
    <property type="entry name" value="Mct"/>
    <property type="match status" value="1"/>
</dbReference>
<comment type="catalytic activity">
    <reaction evidence="5 6">
        <text>holo-[ACP] + malonyl-CoA = malonyl-[ACP] + CoA</text>
        <dbReference type="Rhea" id="RHEA:41792"/>
        <dbReference type="Rhea" id="RHEA-COMP:9623"/>
        <dbReference type="Rhea" id="RHEA-COMP:9685"/>
        <dbReference type="ChEBI" id="CHEBI:57287"/>
        <dbReference type="ChEBI" id="CHEBI:57384"/>
        <dbReference type="ChEBI" id="CHEBI:64479"/>
        <dbReference type="ChEBI" id="CHEBI:78449"/>
        <dbReference type="EC" id="2.3.1.39"/>
    </reaction>
</comment>
<dbReference type="PANTHER" id="PTHR42681:SF1">
    <property type="entry name" value="MALONYL-COA-ACYL CARRIER PROTEIN TRANSACYLASE, MITOCHONDRIAL"/>
    <property type="match status" value="1"/>
</dbReference>
<dbReference type="PANTHER" id="PTHR42681">
    <property type="entry name" value="MALONYL-COA-ACYL CARRIER PROTEIN TRANSACYLASE, MITOCHONDRIAL"/>
    <property type="match status" value="1"/>
</dbReference>
<dbReference type="HOGENOM" id="CLU_030558_0_0_6"/>
<feature type="active site" evidence="7">
    <location>
        <position position="93"/>
    </location>
</feature>
<protein>
    <recommendedName>
        <fullName evidence="2 6">Malonyl CoA-acyl carrier protein transacylase</fullName>
        <ecNumber evidence="1 6">2.3.1.39</ecNumber>
    </recommendedName>
</protein>
<dbReference type="KEGG" id="acz:Acaty_c1000"/>
<dbReference type="Proteomes" id="UP000005522">
    <property type="component" value="Chromosome"/>
</dbReference>
<dbReference type="Pfam" id="PF00698">
    <property type="entry name" value="Acyl_transf_1"/>
    <property type="match status" value="1"/>
</dbReference>
<dbReference type="EC" id="2.3.1.39" evidence="1 6"/>
<dbReference type="GO" id="GO:0004314">
    <property type="term" value="F:[acyl-carrier-protein] S-malonyltransferase activity"/>
    <property type="evidence" value="ECO:0007669"/>
    <property type="project" value="UniProtKB-EC"/>
</dbReference>
<gene>
    <name evidence="9" type="ORF">Acaty_c1000</name>
</gene>
<dbReference type="eggNOG" id="COG0331">
    <property type="taxonomic scope" value="Bacteria"/>
</dbReference>
<dbReference type="InterPro" id="IPR016035">
    <property type="entry name" value="Acyl_Trfase/lysoPLipase"/>
</dbReference>
<dbReference type="GO" id="GO:0006633">
    <property type="term" value="P:fatty acid biosynthetic process"/>
    <property type="evidence" value="ECO:0007669"/>
    <property type="project" value="TreeGrafter"/>
</dbReference>
<evidence type="ECO:0000256" key="3">
    <source>
        <dbReference type="ARBA" id="ARBA00022679"/>
    </source>
</evidence>
<evidence type="ECO:0000256" key="1">
    <source>
        <dbReference type="ARBA" id="ARBA00013258"/>
    </source>
</evidence>
<dbReference type="SMART" id="SM00827">
    <property type="entry name" value="PKS_AT"/>
    <property type="match status" value="1"/>
</dbReference>
<keyword evidence="4 6" id="KW-0012">Acyltransferase</keyword>
<evidence type="ECO:0000313" key="10">
    <source>
        <dbReference type="Proteomes" id="UP000005522"/>
    </source>
</evidence>
<dbReference type="InterPro" id="IPR016036">
    <property type="entry name" value="Malonyl_transacylase_ACP-bd"/>
</dbReference>
<comment type="similarity">
    <text evidence="6">Belongs to the fabD family.</text>
</comment>
<feature type="domain" description="Malonyl-CoA:ACP transacylase (MAT)" evidence="8">
    <location>
        <begin position="8"/>
        <end position="303"/>
    </location>
</feature>
<dbReference type="InterPro" id="IPR004410">
    <property type="entry name" value="Malonyl_CoA-ACP_transAc_FabD"/>
</dbReference>
<dbReference type="SUPFAM" id="SSF52151">
    <property type="entry name" value="FabD/lysophospholipase-like"/>
    <property type="match status" value="1"/>
</dbReference>
<evidence type="ECO:0000256" key="5">
    <source>
        <dbReference type="ARBA" id="ARBA00048462"/>
    </source>
</evidence>
<evidence type="ECO:0000256" key="2">
    <source>
        <dbReference type="ARBA" id="ARBA00018953"/>
    </source>
</evidence>
<dbReference type="FunFam" id="3.30.70.250:FF:000001">
    <property type="entry name" value="Malonyl CoA-acyl carrier protein transacylase"/>
    <property type="match status" value="1"/>
</dbReference>
<dbReference type="AlphaFoldDB" id="A0A059ZTR2"/>
<name>A0A059ZTR2_ACICK</name>
<dbReference type="Gene3D" id="3.30.70.250">
    <property type="entry name" value="Malonyl-CoA ACP transacylase, ACP-binding"/>
    <property type="match status" value="1"/>
</dbReference>
<dbReference type="Gene3D" id="3.40.366.10">
    <property type="entry name" value="Malonyl-Coenzyme A Acyl Carrier Protein, domain 2"/>
    <property type="match status" value="1"/>
</dbReference>
<evidence type="ECO:0000313" key="9">
    <source>
        <dbReference type="EMBL" id="AIA54873.1"/>
    </source>
</evidence>
<dbReference type="InterPro" id="IPR001227">
    <property type="entry name" value="Ac_transferase_dom_sf"/>
</dbReference>